<dbReference type="Proteomes" id="UP000194885">
    <property type="component" value="Unassembled WGS sequence"/>
</dbReference>
<protein>
    <submittedName>
        <fullName evidence="1">Uncharacterized protein</fullName>
    </submittedName>
</protein>
<dbReference type="RefSeq" id="WP_086324088.1">
    <property type="nucleotide sequence ID" value="NZ_NGKW01000052.1"/>
</dbReference>
<reference evidence="1 2" key="1">
    <citation type="submission" date="2017-05" db="EMBL/GenBank/DDBJ databases">
        <title>The Genome Sequence of Enterococcus faecium 7H8_DIV0219.</title>
        <authorList>
            <consortium name="The Broad Institute Genomics Platform"/>
            <consortium name="The Broad Institute Genomic Center for Infectious Diseases"/>
            <person name="Earl A."/>
            <person name="Manson A."/>
            <person name="Schwartman J."/>
            <person name="Gilmore M."/>
            <person name="Abouelleil A."/>
            <person name="Cao P."/>
            <person name="Chapman S."/>
            <person name="Cusick C."/>
            <person name="Shea T."/>
            <person name="Young S."/>
            <person name="Neafsey D."/>
            <person name="Nusbaum C."/>
            <person name="Birren B."/>
        </authorList>
    </citation>
    <scope>NUCLEOTIDE SEQUENCE [LARGE SCALE GENOMIC DNA]</scope>
    <source>
        <strain evidence="1 2">7H8_DIV0219</strain>
    </source>
</reference>
<accession>A0A242ANC3</accession>
<dbReference type="EMBL" id="NGKW01000052">
    <property type="protein sequence ID" value="OTN82231.1"/>
    <property type="molecule type" value="Genomic_DNA"/>
</dbReference>
<gene>
    <name evidence="1" type="ORF">A5810_003234</name>
</gene>
<proteinExistence type="predicted"/>
<sequence>MKNINKLVILGITFVTVGSAISPIENVFADDQSTTIISQENTEFNKYYNDLSDSKKVEFKNLVEGANLSKDEQLQILKEKYTADREPTLRWKTAVIKKVARWLAAKAGEKSIADITNYLFEWQDNLEQGAENWLVNHGWNRTTAHWTVKTASFIFL</sequence>
<dbReference type="AlphaFoldDB" id="A0A242ANC3"/>
<evidence type="ECO:0000313" key="2">
    <source>
        <dbReference type="Proteomes" id="UP000194885"/>
    </source>
</evidence>
<organism evidence="1 2">
    <name type="scientific">Enterococcus faecium</name>
    <name type="common">Streptococcus faecium</name>
    <dbReference type="NCBI Taxonomy" id="1352"/>
    <lineage>
        <taxon>Bacteria</taxon>
        <taxon>Bacillati</taxon>
        <taxon>Bacillota</taxon>
        <taxon>Bacilli</taxon>
        <taxon>Lactobacillales</taxon>
        <taxon>Enterococcaceae</taxon>
        <taxon>Enterococcus</taxon>
    </lineage>
</organism>
<evidence type="ECO:0000313" key="1">
    <source>
        <dbReference type="EMBL" id="OTN82231.1"/>
    </source>
</evidence>
<name>A0A242ANC3_ENTFC</name>
<comment type="caution">
    <text evidence="1">The sequence shown here is derived from an EMBL/GenBank/DDBJ whole genome shotgun (WGS) entry which is preliminary data.</text>
</comment>